<evidence type="ECO:0000313" key="17">
    <source>
        <dbReference type="Proteomes" id="UP001595812"/>
    </source>
</evidence>
<evidence type="ECO:0000313" key="16">
    <source>
        <dbReference type="EMBL" id="MFC3876302.1"/>
    </source>
</evidence>
<keyword evidence="6 13" id="KW-0432">Leucine biosynthesis</keyword>
<comment type="similarity">
    <text evidence="4 13">Belongs to the isocitrate and isopropylmalate dehydrogenases family. LeuB type 1 subfamily.</text>
</comment>
<feature type="binding site" evidence="13">
    <location>
        <position position="249"/>
    </location>
    <ligand>
        <name>Mg(2+)</name>
        <dbReference type="ChEBI" id="CHEBI:18420"/>
    </ligand>
</feature>
<comment type="subunit">
    <text evidence="5 13 14">Homodimer.</text>
</comment>
<dbReference type="InterPro" id="IPR024084">
    <property type="entry name" value="IsoPropMal-DH-like_dom"/>
</dbReference>
<protein>
    <recommendedName>
        <fullName evidence="13">3-isopropylmalate dehydrogenase</fullName>
        <ecNumber evidence="13">1.1.1.85</ecNumber>
    </recommendedName>
    <alternativeName>
        <fullName evidence="13">3-IPM-DH</fullName>
    </alternativeName>
    <alternativeName>
        <fullName evidence="13">Beta-IPM dehydrogenase</fullName>
        <shortName evidence="13">IMDH</shortName>
    </alternativeName>
</protein>
<evidence type="ECO:0000256" key="6">
    <source>
        <dbReference type="ARBA" id="ARBA00022430"/>
    </source>
</evidence>
<dbReference type="SMART" id="SM01329">
    <property type="entry name" value="Iso_dh"/>
    <property type="match status" value="1"/>
</dbReference>
<dbReference type="GO" id="GO:0003862">
    <property type="term" value="F:3-isopropylmalate dehydrogenase activity"/>
    <property type="evidence" value="ECO:0007669"/>
    <property type="project" value="UniProtKB-EC"/>
</dbReference>
<dbReference type="Proteomes" id="UP001595812">
    <property type="component" value="Unassembled WGS sequence"/>
</dbReference>
<keyword evidence="17" id="KW-1185">Reference proteome</keyword>
<dbReference type="PANTHER" id="PTHR42979">
    <property type="entry name" value="3-ISOPROPYLMALATE DEHYDROGENASE"/>
    <property type="match status" value="1"/>
</dbReference>
<dbReference type="HAMAP" id="MF_01033">
    <property type="entry name" value="LeuB_type1"/>
    <property type="match status" value="1"/>
</dbReference>
<comment type="subcellular location">
    <subcellularLocation>
        <location evidence="13">Cytoplasm</location>
    </subcellularLocation>
</comment>
<evidence type="ECO:0000256" key="7">
    <source>
        <dbReference type="ARBA" id="ARBA00022605"/>
    </source>
</evidence>
<comment type="catalytic activity">
    <reaction evidence="1 13 14">
        <text>(2R,3S)-3-isopropylmalate + NAD(+) = 4-methyl-2-oxopentanoate + CO2 + NADH</text>
        <dbReference type="Rhea" id="RHEA:32271"/>
        <dbReference type="ChEBI" id="CHEBI:16526"/>
        <dbReference type="ChEBI" id="CHEBI:17865"/>
        <dbReference type="ChEBI" id="CHEBI:35121"/>
        <dbReference type="ChEBI" id="CHEBI:57540"/>
        <dbReference type="ChEBI" id="CHEBI:57945"/>
        <dbReference type="EC" id="1.1.1.85"/>
    </reaction>
</comment>
<feature type="binding site" evidence="13">
    <location>
        <position position="221"/>
    </location>
    <ligand>
        <name>Mg(2+)</name>
        <dbReference type="ChEBI" id="CHEBI:18420"/>
    </ligand>
</feature>
<organism evidence="16 17">
    <name type="scientific">Winogradskyella maritima</name>
    <dbReference type="NCBI Taxonomy" id="1517766"/>
    <lineage>
        <taxon>Bacteria</taxon>
        <taxon>Pseudomonadati</taxon>
        <taxon>Bacteroidota</taxon>
        <taxon>Flavobacteriia</taxon>
        <taxon>Flavobacteriales</taxon>
        <taxon>Flavobacteriaceae</taxon>
        <taxon>Winogradskyella</taxon>
    </lineage>
</organism>
<dbReference type="PROSITE" id="PS00470">
    <property type="entry name" value="IDH_IMDH"/>
    <property type="match status" value="1"/>
</dbReference>
<dbReference type="RefSeq" id="WP_386097093.1">
    <property type="nucleotide sequence ID" value="NZ_JBHSAT010000004.1"/>
</dbReference>
<dbReference type="NCBIfam" id="TIGR00169">
    <property type="entry name" value="leuB"/>
    <property type="match status" value="1"/>
</dbReference>
<dbReference type="EMBL" id="JBHSAT010000004">
    <property type="protein sequence ID" value="MFC3876302.1"/>
    <property type="molecule type" value="Genomic_DNA"/>
</dbReference>
<keyword evidence="12 13" id="KW-0100">Branched-chain amino acid biosynthesis</keyword>
<feature type="binding site" evidence="13">
    <location>
        <position position="245"/>
    </location>
    <ligand>
        <name>Mg(2+)</name>
        <dbReference type="ChEBI" id="CHEBI:18420"/>
    </ligand>
</feature>
<feature type="domain" description="Isopropylmalate dehydrogenase-like" evidence="15">
    <location>
        <begin position="4"/>
        <end position="347"/>
    </location>
</feature>
<evidence type="ECO:0000256" key="2">
    <source>
        <dbReference type="ARBA" id="ARBA00001936"/>
    </source>
</evidence>
<evidence type="ECO:0000256" key="10">
    <source>
        <dbReference type="ARBA" id="ARBA00023002"/>
    </source>
</evidence>
<keyword evidence="13" id="KW-0464">Manganese</keyword>
<comment type="caution">
    <text evidence="13">Lacks conserved residue(s) required for the propagation of feature annotation.</text>
</comment>
<dbReference type="Gene3D" id="3.40.718.10">
    <property type="entry name" value="Isopropylmalate Dehydrogenase"/>
    <property type="match status" value="1"/>
</dbReference>
<comment type="cofactor">
    <cofactor evidence="13 14">
        <name>Mg(2+)</name>
        <dbReference type="ChEBI" id="CHEBI:18420"/>
    </cofactor>
    <cofactor evidence="13 14">
        <name>Mn(2+)</name>
        <dbReference type="ChEBI" id="CHEBI:29035"/>
    </cofactor>
    <text evidence="13 14">Binds 1 Mg(2+) or Mn(2+) ion per subunit.</text>
</comment>
<evidence type="ECO:0000259" key="15">
    <source>
        <dbReference type="SMART" id="SM01329"/>
    </source>
</evidence>
<comment type="pathway">
    <text evidence="3 13 14">Amino-acid biosynthesis; L-leucine biosynthesis; L-leucine from 3-methyl-2-oxobutanoate: step 3/4.</text>
</comment>
<dbReference type="SUPFAM" id="SSF53659">
    <property type="entry name" value="Isocitrate/Isopropylmalate dehydrogenase-like"/>
    <property type="match status" value="1"/>
</dbReference>
<dbReference type="InterPro" id="IPR004429">
    <property type="entry name" value="Isopropylmalate_DH"/>
</dbReference>
<keyword evidence="8 13" id="KW-0479">Metal-binding</keyword>
<feature type="binding site" evidence="13">
    <location>
        <position position="135"/>
    </location>
    <ligand>
        <name>substrate</name>
    </ligand>
</feature>
<evidence type="ECO:0000256" key="9">
    <source>
        <dbReference type="ARBA" id="ARBA00022842"/>
    </source>
</evidence>
<dbReference type="PANTHER" id="PTHR42979:SF1">
    <property type="entry name" value="3-ISOPROPYLMALATE DEHYDROGENASE"/>
    <property type="match status" value="1"/>
</dbReference>
<keyword evidence="13" id="KW-0963">Cytoplasm</keyword>
<comment type="caution">
    <text evidence="16">The sequence shown here is derived from an EMBL/GenBank/DDBJ whole genome shotgun (WGS) entry which is preliminary data.</text>
</comment>
<feature type="site" description="Important for catalysis" evidence="13">
    <location>
        <position position="189"/>
    </location>
</feature>
<evidence type="ECO:0000256" key="4">
    <source>
        <dbReference type="ARBA" id="ARBA00008319"/>
    </source>
</evidence>
<evidence type="ECO:0000256" key="8">
    <source>
        <dbReference type="ARBA" id="ARBA00022723"/>
    </source>
</evidence>
<feature type="binding site" evidence="13">
    <location>
        <position position="107"/>
    </location>
    <ligand>
        <name>substrate</name>
    </ligand>
</feature>
<feature type="binding site" evidence="13">
    <location>
        <position position="221"/>
    </location>
    <ligand>
        <name>substrate</name>
    </ligand>
</feature>
<dbReference type="EC" id="1.1.1.85" evidence="13"/>
<feature type="site" description="Important for catalysis" evidence="13">
    <location>
        <position position="142"/>
    </location>
</feature>
<accession>A0ABV8AE02</accession>
<comment type="cofactor">
    <cofactor evidence="2">
        <name>Mn(2+)</name>
        <dbReference type="ChEBI" id="CHEBI:29035"/>
    </cofactor>
</comment>
<dbReference type="InterPro" id="IPR019818">
    <property type="entry name" value="IsoCit/isopropylmalate_DH_CS"/>
</dbReference>
<reference evidence="17" key="1">
    <citation type="journal article" date="2019" name="Int. J. Syst. Evol. Microbiol.">
        <title>The Global Catalogue of Microorganisms (GCM) 10K type strain sequencing project: providing services to taxonomists for standard genome sequencing and annotation.</title>
        <authorList>
            <consortium name="The Broad Institute Genomics Platform"/>
            <consortium name="The Broad Institute Genome Sequencing Center for Infectious Disease"/>
            <person name="Wu L."/>
            <person name="Ma J."/>
        </authorList>
    </citation>
    <scope>NUCLEOTIDE SEQUENCE [LARGE SCALE GENOMIC DNA]</scope>
    <source>
        <strain evidence="17">CECT 8979</strain>
    </source>
</reference>
<keyword evidence="10 13" id="KW-0560">Oxidoreductase</keyword>
<evidence type="ECO:0000256" key="14">
    <source>
        <dbReference type="RuleBase" id="RU004445"/>
    </source>
</evidence>
<comment type="function">
    <text evidence="13 14">Catalyzes the oxidation of 3-carboxy-2-hydroxy-4-methylpentanoate (3-isopropylmalate) to 3-carboxy-4-methyl-2-oxopentanoate. The product decarboxylates to 4-methyl-2 oxopentanoate.</text>
</comment>
<name>A0ABV8AE02_9FLAO</name>
<evidence type="ECO:0000256" key="1">
    <source>
        <dbReference type="ARBA" id="ARBA00000624"/>
    </source>
</evidence>
<evidence type="ECO:0000256" key="12">
    <source>
        <dbReference type="ARBA" id="ARBA00023304"/>
    </source>
</evidence>
<proteinExistence type="inferred from homology"/>
<evidence type="ECO:0000256" key="11">
    <source>
        <dbReference type="ARBA" id="ARBA00023027"/>
    </source>
</evidence>
<evidence type="ECO:0000256" key="13">
    <source>
        <dbReference type="HAMAP-Rule" id="MF_01033"/>
    </source>
</evidence>
<gene>
    <name evidence="13 16" type="primary">leuB</name>
    <name evidence="16" type="ORF">ACFOSX_03575</name>
</gene>
<sequence>MKLKIAVLPGDGIGPEVTGQAVKALKSIATEFNHHFQFVYADVGAVAIEKYNNPLPYATVELCKKSDAILFGAIGHPKYDNDPNAKVRPEQGLLKLRKELGLYANIRPVKAYDALLDKSPLKRHIIKGTDICIYRELTGGIYFGKKYLSDDGEIASDLCEYSKKEIERIAVLAFEAAQSRKNKVTLVDKANVLESSRLWRRVVTEISKDYPDVELDFLFVDNAAMQLILNPKQFDVILTENLFGDIISDEASVIGGSIGLLASASVGAKHALFEPIHGSFPQATGKGIANPIASILSAAMLLEHFGLNNEAELIRLGVEKALKLKITTPDINPESNSITTSNVGDFIEDFIYNPKDTNHNFINIHLGQSTII</sequence>
<keyword evidence="11 13" id="KW-0520">NAD</keyword>
<feature type="binding site" evidence="13">
    <location>
        <position position="97"/>
    </location>
    <ligand>
        <name>substrate</name>
    </ligand>
</feature>
<dbReference type="Pfam" id="PF00180">
    <property type="entry name" value="Iso_dh"/>
    <property type="match status" value="1"/>
</dbReference>
<keyword evidence="7 13" id="KW-0028">Amino-acid biosynthesis</keyword>
<evidence type="ECO:0000256" key="5">
    <source>
        <dbReference type="ARBA" id="ARBA00011738"/>
    </source>
</evidence>
<evidence type="ECO:0000256" key="3">
    <source>
        <dbReference type="ARBA" id="ARBA00004762"/>
    </source>
</evidence>
<keyword evidence="9 13" id="KW-0460">Magnesium</keyword>